<dbReference type="InterPro" id="IPR038136">
    <property type="entry name" value="CofD-like_dom_sf"/>
</dbReference>
<dbReference type="PANTHER" id="PTHR30135">
    <property type="entry name" value="UNCHARACTERIZED PROTEIN YVCK-RELATED"/>
    <property type="match status" value="1"/>
</dbReference>
<dbReference type="InterPro" id="IPR010119">
    <property type="entry name" value="Gluconeogen_factor"/>
</dbReference>
<evidence type="ECO:0000313" key="2">
    <source>
        <dbReference type="EMBL" id="PIZ92238.1"/>
    </source>
</evidence>
<evidence type="ECO:0000256" key="1">
    <source>
        <dbReference type="ARBA" id="ARBA00022490"/>
    </source>
</evidence>
<dbReference type="Proteomes" id="UP000230078">
    <property type="component" value="Unassembled WGS sequence"/>
</dbReference>
<keyword evidence="1" id="KW-0963">Cytoplasm</keyword>
<dbReference type="Gene3D" id="3.40.50.10680">
    <property type="entry name" value="CofD-like domains"/>
    <property type="match status" value="1"/>
</dbReference>
<dbReference type="Pfam" id="PF01933">
    <property type="entry name" value="CofD"/>
    <property type="match status" value="1"/>
</dbReference>
<proteinExistence type="predicted"/>
<dbReference type="EMBL" id="PFPI01000064">
    <property type="protein sequence ID" value="PIZ92238.1"/>
    <property type="molecule type" value="Genomic_DNA"/>
</dbReference>
<dbReference type="InterPro" id="IPR002882">
    <property type="entry name" value="CofD"/>
</dbReference>
<evidence type="ECO:0008006" key="4">
    <source>
        <dbReference type="Google" id="ProtNLM"/>
    </source>
</evidence>
<evidence type="ECO:0000313" key="3">
    <source>
        <dbReference type="Proteomes" id="UP000230078"/>
    </source>
</evidence>
<reference evidence="3" key="1">
    <citation type="submission" date="2017-09" db="EMBL/GenBank/DDBJ databases">
        <title>Depth-based differentiation of microbial function through sediment-hosted aquifers and enrichment of novel symbionts in the deep terrestrial subsurface.</title>
        <authorList>
            <person name="Probst A.J."/>
            <person name="Ladd B."/>
            <person name="Jarett J.K."/>
            <person name="Geller-Mcgrath D.E."/>
            <person name="Sieber C.M.K."/>
            <person name="Emerson J.B."/>
            <person name="Anantharaman K."/>
            <person name="Thomas B.C."/>
            <person name="Malmstrom R."/>
            <person name="Stieglmeier M."/>
            <person name="Klingl A."/>
            <person name="Woyke T."/>
            <person name="Ryan C.M."/>
            <person name="Banfield J.F."/>
        </authorList>
    </citation>
    <scope>NUCLEOTIDE SEQUENCE [LARGE SCALE GENOMIC DNA]</scope>
</reference>
<dbReference type="SUPFAM" id="SSF142338">
    <property type="entry name" value="CofD-like"/>
    <property type="match status" value="1"/>
</dbReference>
<comment type="caution">
    <text evidence="2">The sequence shown here is derived from an EMBL/GenBank/DDBJ whole genome shotgun (WGS) entry which is preliminary data.</text>
</comment>
<dbReference type="PANTHER" id="PTHR30135:SF3">
    <property type="entry name" value="GLUCONEOGENESIS FACTOR-RELATED"/>
    <property type="match status" value="1"/>
</dbReference>
<organism evidence="2 3">
    <name type="scientific">Candidatus Magasanikbacteria bacterium CG_4_10_14_0_2_um_filter_41_31</name>
    <dbReference type="NCBI Taxonomy" id="1974639"/>
    <lineage>
        <taxon>Bacteria</taxon>
        <taxon>Candidatus Magasanikiibacteriota</taxon>
    </lineage>
</organism>
<dbReference type="AlphaFoldDB" id="A0A2M7V1N1"/>
<gene>
    <name evidence="2" type="ORF">COX83_04785</name>
</gene>
<dbReference type="GO" id="GO:0043743">
    <property type="term" value="F:LPPG:FO 2-phospho-L-lactate transferase activity"/>
    <property type="evidence" value="ECO:0007669"/>
    <property type="project" value="InterPro"/>
</dbReference>
<accession>A0A2M7V1N1</accession>
<sequence>MHDIFLMNKYLTLRIISLTVSKPVRENNLNHYLCSMKKNIVAIGGGNGTAVSVQACKTFLEQISLSAVVSMSDSGGANGKLREQTGFLPASDLMRTTLAFSNQDPHMLKQVFYRNRISDVAPKLDGYYIGILWYSLLQEKGLSFMQAQESLEQIVGAVGHAYPATLDVVDFCVELDNGEIVKTEGANDRPASREHRIVKAWLEPTATIFDGAKKTIEEADIILLGPGSLYCSIVAALLADGMKEAIQKSKATLMYVVGNAYETIGEAGPETVSEFITELEQYLPRPLDGIVYNNHELTTQEQKRYEEKAWSLIKNDIEDPRVMIGDYERTGGGLDPEKLGTLLKDIIL</sequence>
<protein>
    <recommendedName>
        <fullName evidence="4">Gluconeogenesis factor</fullName>
    </recommendedName>
</protein>
<name>A0A2M7V1N1_9BACT</name>